<dbReference type="Ensembl" id="ENSSAUT00010014920.1">
    <property type="protein sequence ID" value="ENSSAUP00010014050.1"/>
    <property type="gene ID" value="ENSSAUG00010006601.1"/>
</dbReference>
<dbReference type="Pfam" id="PF04664">
    <property type="entry name" value="OGFr_N"/>
    <property type="match status" value="1"/>
</dbReference>
<dbReference type="GO" id="GO:0140625">
    <property type="term" value="F:opioid growth factor receptor activity"/>
    <property type="evidence" value="ECO:0007669"/>
    <property type="project" value="InterPro"/>
</dbReference>
<evidence type="ECO:0000313" key="4">
    <source>
        <dbReference type="Ensembl" id="ENSSAUP00010014050.1"/>
    </source>
</evidence>
<evidence type="ECO:0000256" key="1">
    <source>
        <dbReference type="ARBA" id="ARBA00010365"/>
    </source>
</evidence>
<feature type="compositionally biased region" description="Acidic residues" evidence="2">
    <location>
        <begin position="108"/>
        <end position="120"/>
    </location>
</feature>
<dbReference type="InterPro" id="IPR039574">
    <property type="entry name" value="OGFr"/>
</dbReference>
<dbReference type="InParanoid" id="A0A671UJI5"/>
<feature type="compositionally biased region" description="Basic and acidic residues" evidence="2">
    <location>
        <begin position="74"/>
        <end position="91"/>
    </location>
</feature>
<keyword evidence="5" id="KW-1185">Reference proteome</keyword>
<dbReference type="Proteomes" id="UP000472265">
    <property type="component" value="Chromosome 6"/>
</dbReference>
<dbReference type="PANTHER" id="PTHR14015">
    <property type="entry name" value="OPIOID GROWTH FACTOR RECEPTOR OGFR ZETA-TYPE OPIOID RECEPTOR"/>
    <property type="match status" value="1"/>
</dbReference>
<feature type="domain" description="Opioid growth factor receptor (OGFr) conserved" evidence="3">
    <location>
        <begin position="234"/>
        <end position="435"/>
    </location>
</feature>
<feature type="region of interest" description="Disordered" evidence="2">
    <location>
        <begin position="65"/>
        <end position="161"/>
    </location>
</feature>
<reference evidence="4" key="2">
    <citation type="submission" date="2025-08" db="UniProtKB">
        <authorList>
            <consortium name="Ensembl"/>
        </authorList>
    </citation>
    <scope>IDENTIFICATION</scope>
</reference>
<dbReference type="AlphaFoldDB" id="A0A671UJI5"/>
<proteinExistence type="inferred from homology"/>
<evidence type="ECO:0000259" key="3">
    <source>
        <dbReference type="Pfam" id="PF04664"/>
    </source>
</evidence>
<name>A0A671UJI5_SPAAU</name>
<dbReference type="GO" id="GO:0016020">
    <property type="term" value="C:membrane"/>
    <property type="evidence" value="ECO:0007669"/>
    <property type="project" value="InterPro"/>
</dbReference>
<organism evidence="4 5">
    <name type="scientific">Sparus aurata</name>
    <name type="common">Gilthead sea bream</name>
    <dbReference type="NCBI Taxonomy" id="8175"/>
    <lineage>
        <taxon>Eukaryota</taxon>
        <taxon>Metazoa</taxon>
        <taxon>Chordata</taxon>
        <taxon>Craniata</taxon>
        <taxon>Vertebrata</taxon>
        <taxon>Euteleostomi</taxon>
        <taxon>Actinopterygii</taxon>
        <taxon>Neopterygii</taxon>
        <taxon>Teleostei</taxon>
        <taxon>Neoteleostei</taxon>
        <taxon>Acanthomorphata</taxon>
        <taxon>Eupercaria</taxon>
        <taxon>Spariformes</taxon>
        <taxon>Sparidae</taxon>
        <taxon>Sparus</taxon>
    </lineage>
</organism>
<reference evidence="4" key="3">
    <citation type="submission" date="2025-09" db="UniProtKB">
        <authorList>
            <consortium name="Ensembl"/>
        </authorList>
    </citation>
    <scope>IDENTIFICATION</scope>
</reference>
<sequence length="454" mass="52862">MGIVSVLFGLGRHVVSTMAWFSSTQLYPLLQWLWARFLIIRRCVFRGWSIALGWRKDPVKSIEVPEISDDEDPDPVKEYREQVRPPGHTDCEPGPGDIPGRTGASDGELTDDEGDEEADEGEYRVETTDELYCGYDSSWETGETQRSPPRGPNRRSAASRSYKFSRFESAAKDMQNYRHDYPVSFKYTHTHTHTRIATANTHCPMFRPTPCPQTLFFYVSPQNRSQRWTGPVSDDKPNLNFYLGWKPSEPDGVYIHTFHDEWAGNYYALEHVHTYIQWLFPLQEPGVNYEASPLTKEEIQGFLNSSSAKENLLKSYVLMLDFYGIKLCDEKTGEVKRAHNWRERFNNLDNHTHNNLRITRILKCLGNLGYAHYQAPLVRFFLEETLVHGQLPNVKESVLNYFVFAVLDKKERRNLLKFAYSKYDRQDEFVWCPKKIQRIWSRPEAQQGMKSFSP</sequence>
<dbReference type="PANTHER" id="PTHR14015:SF1">
    <property type="entry name" value="OPIOID GROWTH FACTOR RECEPTOR"/>
    <property type="match status" value="1"/>
</dbReference>
<dbReference type="GeneTree" id="ENSGT00390000018730"/>
<accession>A0A671UJI5</accession>
<protein>
    <submittedName>
        <fullName evidence="4">Opioid growth factor receptor 2</fullName>
    </submittedName>
</protein>
<gene>
    <name evidence="4" type="primary">LOC115582667</name>
</gene>
<evidence type="ECO:0000256" key="2">
    <source>
        <dbReference type="SAM" id="MobiDB-lite"/>
    </source>
</evidence>
<dbReference type="InterPro" id="IPR006757">
    <property type="entry name" value="OGF_rcpt"/>
</dbReference>
<reference evidence="4" key="1">
    <citation type="submission" date="2021-04" db="EMBL/GenBank/DDBJ databases">
        <authorList>
            <consortium name="Wellcome Sanger Institute Data Sharing"/>
        </authorList>
    </citation>
    <scope>NUCLEOTIDE SEQUENCE [LARGE SCALE GENOMIC DNA]</scope>
</reference>
<comment type="similarity">
    <text evidence="1">Belongs to the opioid growth factor receptor family.</text>
</comment>
<feature type="compositionally biased region" description="Polar residues" evidence="2">
    <location>
        <begin position="138"/>
        <end position="147"/>
    </location>
</feature>
<evidence type="ECO:0000313" key="5">
    <source>
        <dbReference type="Proteomes" id="UP000472265"/>
    </source>
</evidence>